<dbReference type="Gene3D" id="2.40.20.10">
    <property type="entry name" value="Plasminogen Kringle 4"/>
    <property type="match status" value="1"/>
</dbReference>
<reference evidence="5" key="1">
    <citation type="journal article" date="2020" name="Nature">
        <title>Giant virus diversity and host interactions through global metagenomics.</title>
        <authorList>
            <person name="Schulz F."/>
            <person name="Roux S."/>
            <person name="Paez-Espino D."/>
            <person name="Jungbluth S."/>
            <person name="Walsh D.A."/>
            <person name="Denef V.J."/>
            <person name="McMahon K.D."/>
            <person name="Konstantinidis K.T."/>
            <person name="Eloe-Fadrosh E.A."/>
            <person name="Kyrpides N.C."/>
            <person name="Woyke T."/>
        </authorList>
    </citation>
    <scope>NUCLEOTIDE SEQUENCE</scope>
    <source>
        <strain evidence="5">GVMAG-M-3300001351-8</strain>
    </source>
</reference>
<keyword evidence="2" id="KW-1015">Disulfide bond</keyword>
<keyword evidence="3" id="KW-1133">Transmembrane helix</keyword>
<dbReference type="InterPro" id="IPR018056">
    <property type="entry name" value="Kringle_CS"/>
</dbReference>
<dbReference type="PANTHER" id="PTHR24261">
    <property type="entry name" value="PLASMINOGEN-RELATED"/>
    <property type="match status" value="1"/>
</dbReference>
<organism evidence="5">
    <name type="scientific">viral metagenome</name>
    <dbReference type="NCBI Taxonomy" id="1070528"/>
    <lineage>
        <taxon>unclassified sequences</taxon>
        <taxon>metagenomes</taxon>
        <taxon>organismal metagenomes</taxon>
    </lineage>
</organism>
<dbReference type="InterPro" id="IPR013320">
    <property type="entry name" value="ConA-like_dom_sf"/>
</dbReference>
<dbReference type="PANTHER" id="PTHR24261:SF7">
    <property type="entry name" value="KRINGLE DOMAIN-CONTAINING PROTEIN"/>
    <property type="match status" value="1"/>
</dbReference>
<dbReference type="InterPro" id="IPR000001">
    <property type="entry name" value="Kringle"/>
</dbReference>
<dbReference type="InterPro" id="IPR038178">
    <property type="entry name" value="Kringle_sf"/>
</dbReference>
<evidence type="ECO:0000259" key="4">
    <source>
        <dbReference type="PROSITE" id="PS50070"/>
    </source>
</evidence>
<evidence type="ECO:0000256" key="3">
    <source>
        <dbReference type="SAM" id="Phobius"/>
    </source>
</evidence>
<evidence type="ECO:0000256" key="2">
    <source>
        <dbReference type="ARBA" id="ARBA00023157"/>
    </source>
</evidence>
<dbReference type="SMART" id="SM00130">
    <property type="entry name" value="KR"/>
    <property type="match status" value="1"/>
</dbReference>
<proteinExistence type="predicted"/>
<accession>A0A6C0EJB2</accession>
<dbReference type="CDD" id="cd00108">
    <property type="entry name" value="KR"/>
    <property type="match status" value="1"/>
</dbReference>
<sequence>MANPLNIDFQKIKSNNAFAMISGSIGFLIVIFIIYSVYKYFKNKSIEQPYLIKYPRRGELIIDVDKDGKESYKNSYQYFKNKVITQSQVGYDYSYSIWLKIDDWDYKFNKPKHIFHKGPRDARYVNPGVWLYPKDNNLMIRVDTHNRLSNKSTTKSGKVCQNWMAQYPNKHGFNEENYPNKDIGDHNYCRNPNDKPEGDWCFTLDQHKGRESCEGNYKDSPSMNPELNIDNLNPLENCDIVNIPIQRWVNVILVMHNKTMDVYVNGKLKRSCAYKEVPKFNDDDLHITDNGGFKGDLSEFKYFNKALSPSDVYGIYNAGYKAISLYDKIASLKPNIKLNISVSASLNDEGVSASGHLG</sequence>
<dbReference type="PROSITE" id="PS50070">
    <property type="entry name" value="KRINGLE_2"/>
    <property type="match status" value="1"/>
</dbReference>
<protein>
    <recommendedName>
        <fullName evidence="4">Kringle domain-containing protein</fullName>
    </recommendedName>
</protein>
<dbReference type="InterPro" id="IPR050759">
    <property type="entry name" value="Serine_protease_kringle"/>
</dbReference>
<dbReference type="Pfam" id="PF13385">
    <property type="entry name" value="Laminin_G_3"/>
    <property type="match status" value="1"/>
</dbReference>
<evidence type="ECO:0000313" key="5">
    <source>
        <dbReference type="EMBL" id="QHT28822.1"/>
    </source>
</evidence>
<dbReference type="SUPFAM" id="SSF49899">
    <property type="entry name" value="Concanavalin A-like lectins/glucanases"/>
    <property type="match status" value="1"/>
</dbReference>
<keyword evidence="3" id="KW-0812">Transmembrane</keyword>
<dbReference type="PROSITE" id="PS00021">
    <property type="entry name" value="KRINGLE_1"/>
    <property type="match status" value="1"/>
</dbReference>
<feature type="domain" description="Kringle" evidence="4">
    <location>
        <begin position="152"/>
        <end position="220"/>
    </location>
</feature>
<dbReference type="Pfam" id="PF00051">
    <property type="entry name" value="Kringle"/>
    <property type="match status" value="1"/>
</dbReference>
<keyword evidence="1" id="KW-0420">Kringle</keyword>
<feature type="transmembrane region" description="Helical" evidence="3">
    <location>
        <begin position="17"/>
        <end position="38"/>
    </location>
</feature>
<name>A0A6C0EJB2_9ZZZZ</name>
<dbReference type="EMBL" id="MN738865">
    <property type="protein sequence ID" value="QHT28822.1"/>
    <property type="molecule type" value="Genomic_DNA"/>
</dbReference>
<dbReference type="AlphaFoldDB" id="A0A6C0EJB2"/>
<evidence type="ECO:0000256" key="1">
    <source>
        <dbReference type="ARBA" id="ARBA00022572"/>
    </source>
</evidence>
<keyword evidence="3" id="KW-0472">Membrane</keyword>
<dbReference type="Gene3D" id="2.60.120.200">
    <property type="match status" value="1"/>
</dbReference>
<dbReference type="InterPro" id="IPR013806">
    <property type="entry name" value="Kringle-like"/>
</dbReference>
<dbReference type="SUPFAM" id="SSF57440">
    <property type="entry name" value="Kringle-like"/>
    <property type="match status" value="1"/>
</dbReference>